<dbReference type="PROSITE" id="PS50979">
    <property type="entry name" value="BC"/>
    <property type="match status" value="1"/>
</dbReference>
<evidence type="ECO:0000256" key="1">
    <source>
        <dbReference type="ARBA" id="ARBA00001953"/>
    </source>
</evidence>
<reference evidence="11" key="1">
    <citation type="journal article" date="2019" name="Int. J. Syst. Evol. Microbiol.">
        <title>The Global Catalogue of Microorganisms (GCM) 10K type strain sequencing project: providing services to taxonomists for standard genome sequencing and annotation.</title>
        <authorList>
            <consortium name="The Broad Institute Genomics Platform"/>
            <consortium name="The Broad Institute Genome Sequencing Center for Infectious Disease"/>
            <person name="Wu L."/>
            <person name="Ma J."/>
        </authorList>
    </citation>
    <scope>NUCLEOTIDE SEQUENCE [LARGE SCALE GENOMIC DNA]</scope>
    <source>
        <strain evidence="11">JCM 16021</strain>
    </source>
</reference>
<dbReference type="InterPro" id="IPR011054">
    <property type="entry name" value="Rudment_hybrid_motif"/>
</dbReference>
<dbReference type="Pfam" id="PF02786">
    <property type="entry name" value="CPSase_L_D2"/>
    <property type="match status" value="1"/>
</dbReference>
<protein>
    <submittedName>
        <fullName evidence="10">Biotin carboxylase N-terminal domain-containing protein</fullName>
    </submittedName>
</protein>
<keyword evidence="2" id="KW-0436">Ligase</keyword>
<dbReference type="SUPFAM" id="SSF51230">
    <property type="entry name" value="Single hybrid motif"/>
    <property type="match status" value="1"/>
</dbReference>
<dbReference type="InterPro" id="IPR000089">
    <property type="entry name" value="Biotin_lipoyl"/>
</dbReference>
<evidence type="ECO:0000259" key="8">
    <source>
        <dbReference type="PROSITE" id="PS50975"/>
    </source>
</evidence>
<accession>A0ABP5KKN5</accession>
<dbReference type="PANTHER" id="PTHR18866">
    <property type="entry name" value="CARBOXYLASE:PYRUVATE/ACETYL-COA/PROPIONYL-COA CARBOXYLASE"/>
    <property type="match status" value="1"/>
</dbReference>
<evidence type="ECO:0000259" key="7">
    <source>
        <dbReference type="PROSITE" id="PS50968"/>
    </source>
</evidence>
<dbReference type="InterPro" id="IPR011764">
    <property type="entry name" value="Biotin_carboxylation_dom"/>
</dbReference>
<dbReference type="Gene3D" id="3.30.470.20">
    <property type="entry name" value="ATP-grasp fold, B domain"/>
    <property type="match status" value="1"/>
</dbReference>
<dbReference type="InterPro" id="IPR016185">
    <property type="entry name" value="PreATP-grasp_dom_sf"/>
</dbReference>
<dbReference type="SUPFAM" id="SSF51246">
    <property type="entry name" value="Rudiment single hybrid motif"/>
    <property type="match status" value="1"/>
</dbReference>
<dbReference type="InterPro" id="IPR005481">
    <property type="entry name" value="BC-like_N"/>
</dbReference>
<dbReference type="Pfam" id="PF02785">
    <property type="entry name" value="Biotin_carb_C"/>
    <property type="match status" value="1"/>
</dbReference>
<dbReference type="InterPro" id="IPR005482">
    <property type="entry name" value="Biotin_COase_C"/>
</dbReference>
<evidence type="ECO:0000313" key="10">
    <source>
        <dbReference type="EMBL" id="GAA2133886.1"/>
    </source>
</evidence>
<evidence type="ECO:0000256" key="3">
    <source>
        <dbReference type="ARBA" id="ARBA00022741"/>
    </source>
</evidence>
<dbReference type="RefSeq" id="WP_344305614.1">
    <property type="nucleotide sequence ID" value="NZ_BAAAQQ010000014.1"/>
</dbReference>
<gene>
    <name evidence="10" type="ORF">GCM10009843_39830</name>
</gene>
<comment type="caution">
    <text evidence="10">The sequence shown here is derived from an EMBL/GenBank/DDBJ whole genome shotgun (WGS) entry which is preliminary data.</text>
</comment>
<name>A0ABP5KKN5_9ACTN</name>
<dbReference type="InterPro" id="IPR005479">
    <property type="entry name" value="CPAse_ATP-bd"/>
</dbReference>
<evidence type="ECO:0000256" key="4">
    <source>
        <dbReference type="ARBA" id="ARBA00022840"/>
    </source>
</evidence>
<dbReference type="EMBL" id="BAAAQQ010000014">
    <property type="protein sequence ID" value="GAA2133886.1"/>
    <property type="molecule type" value="Genomic_DNA"/>
</dbReference>
<organism evidence="10 11">
    <name type="scientific">Nocardioides bigeumensis</name>
    <dbReference type="NCBI Taxonomy" id="433657"/>
    <lineage>
        <taxon>Bacteria</taxon>
        <taxon>Bacillati</taxon>
        <taxon>Actinomycetota</taxon>
        <taxon>Actinomycetes</taxon>
        <taxon>Propionibacteriales</taxon>
        <taxon>Nocardioidaceae</taxon>
        <taxon>Nocardioides</taxon>
    </lineage>
</organism>
<dbReference type="PROSITE" id="PS00867">
    <property type="entry name" value="CPSASE_2"/>
    <property type="match status" value="1"/>
</dbReference>
<keyword evidence="11" id="KW-1185">Reference proteome</keyword>
<feature type="domain" description="Biotin carboxylation" evidence="9">
    <location>
        <begin position="1"/>
        <end position="434"/>
    </location>
</feature>
<dbReference type="InterPro" id="IPR001882">
    <property type="entry name" value="Biotin_BS"/>
</dbReference>
<comment type="cofactor">
    <cofactor evidence="1">
        <name>biotin</name>
        <dbReference type="ChEBI" id="CHEBI:57586"/>
    </cofactor>
</comment>
<dbReference type="Pfam" id="PF00289">
    <property type="entry name" value="Biotin_carb_N"/>
    <property type="match status" value="1"/>
</dbReference>
<evidence type="ECO:0000256" key="5">
    <source>
        <dbReference type="ARBA" id="ARBA00023267"/>
    </source>
</evidence>
<dbReference type="CDD" id="cd06850">
    <property type="entry name" value="biotinyl_domain"/>
    <property type="match status" value="1"/>
</dbReference>
<dbReference type="SUPFAM" id="SSF52440">
    <property type="entry name" value="PreATP-grasp domain"/>
    <property type="match status" value="1"/>
</dbReference>
<keyword evidence="4 6" id="KW-0067">ATP-binding</keyword>
<evidence type="ECO:0000256" key="6">
    <source>
        <dbReference type="PROSITE-ProRule" id="PRU00409"/>
    </source>
</evidence>
<dbReference type="InterPro" id="IPR011761">
    <property type="entry name" value="ATP-grasp"/>
</dbReference>
<dbReference type="Gene3D" id="2.40.50.100">
    <property type="match status" value="1"/>
</dbReference>
<evidence type="ECO:0000259" key="9">
    <source>
        <dbReference type="PROSITE" id="PS50979"/>
    </source>
</evidence>
<dbReference type="Proteomes" id="UP001500575">
    <property type="component" value="Unassembled WGS sequence"/>
</dbReference>
<evidence type="ECO:0000256" key="2">
    <source>
        <dbReference type="ARBA" id="ARBA00022598"/>
    </source>
</evidence>
<feature type="domain" description="ATP-grasp" evidence="8">
    <location>
        <begin position="114"/>
        <end position="305"/>
    </location>
</feature>
<dbReference type="PROSITE" id="PS50968">
    <property type="entry name" value="BIOTINYL_LIPOYL"/>
    <property type="match status" value="1"/>
</dbReference>
<dbReference type="PROSITE" id="PS50975">
    <property type="entry name" value="ATP_GRASP"/>
    <property type="match status" value="1"/>
</dbReference>
<dbReference type="Pfam" id="PF00364">
    <property type="entry name" value="Biotin_lipoyl"/>
    <property type="match status" value="1"/>
</dbReference>
<evidence type="ECO:0000313" key="11">
    <source>
        <dbReference type="Proteomes" id="UP001500575"/>
    </source>
</evidence>
<dbReference type="InterPro" id="IPR050856">
    <property type="entry name" value="Biotin_carboxylase_complex"/>
</dbReference>
<keyword evidence="3 6" id="KW-0547">Nucleotide-binding</keyword>
<feature type="domain" description="Lipoyl-binding" evidence="7">
    <location>
        <begin position="554"/>
        <end position="629"/>
    </location>
</feature>
<dbReference type="PANTHER" id="PTHR18866:SF126">
    <property type="entry name" value="BIOTIN CARBOXYLASE"/>
    <property type="match status" value="1"/>
</dbReference>
<dbReference type="InterPro" id="IPR011053">
    <property type="entry name" value="Single_hybrid_motif"/>
</dbReference>
<sequence>MKRLLVANRAEIASRVFRTCRRLGIETVAVHSDADADLPYVAEADLAVRLPGAAPADTYLRSDLLVEAARRAGADAVHPGYGFLSEDAGFARTVTEAGLVWVGPPPESIEQMGSKVRAKRIMAAAGVPVLSAPDQPTDADLPLLVKASAGGGGRGMRIVRSLDELPGAIEEAGAEALSAFGDRTVFVEPYVEHGRHVEVQVVGFPDGVVVLGERDCSLQRRHQKVVEETPAPLLPDATRAKLHDAARSAAAAIDYRGAGTVEFLYDAAADRFFFLEMNTRLQVEHPVTELVWGVDLVELQLAVAEVSTALDHRASGDPSGHAVEVRLYAEDPADDYRPQSGVLTRFEIPEGDGIRVDAGYATGSVVSTHYDAMLAKVICHAPSREEAIRRLADTLSRARIHGVRTNRDFLVEVLRSPQFQAGGVSTSLLGSGGRSPSGSSSTTGGANVAAALALAARAGDERLVQQGIPVGWRNVPSQPQRTSFEGGVVVEWWGTRDGFAVDGLEVVSATPDRVVLEEDGVRTAYDVSIVGDAVDVDSVHGHVRLLRQPRFMDPADAVASGSLLAPMPGTVVRVAVQQGDEVAAGDPVLVLEAMKMQHTVAAPYSGTVTQLNLKSGVQVAAGEVLAVVEGS</sequence>
<dbReference type="PROSITE" id="PS00188">
    <property type="entry name" value="BIOTIN"/>
    <property type="match status" value="1"/>
</dbReference>
<keyword evidence="5" id="KW-0092">Biotin</keyword>
<dbReference type="SMART" id="SM00878">
    <property type="entry name" value="Biotin_carb_C"/>
    <property type="match status" value="1"/>
</dbReference>
<dbReference type="SUPFAM" id="SSF56059">
    <property type="entry name" value="Glutathione synthetase ATP-binding domain-like"/>
    <property type="match status" value="1"/>
</dbReference>
<proteinExistence type="predicted"/>